<evidence type="ECO:0000313" key="2">
    <source>
        <dbReference type="EMBL" id="MDZ8118928.1"/>
    </source>
</evidence>
<gene>
    <name evidence="2" type="ORF">P9H32_09840</name>
</gene>
<proteinExistence type="predicted"/>
<sequence length="198" mass="21624">MKINILLSAASILCAGLLCGCASSYHEGELSDISSFPTVRAKKSVYVDLAFSGRVNGEPWPQTDANNQAFLADTLIRSLEESGMFSRISTRDRNTDLQLLVAVINDKTMSSSDATLAALTLFLYPNTETDTFRLLASVKDSATGESHRIQLQDGVIRRQQLLLGLLAPFKPHGAELEKSTDRLMNNLVLDIHKAGLVK</sequence>
<feature type="signal peptide" evidence="1">
    <location>
        <begin position="1"/>
        <end position="24"/>
    </location>
</feature>
<dbReference type="PROSITE" id="PS51257">
    <property type="entry name" value="PROKAR_LIPOPROTEIN"/>
    <property type="match status" value="1"/>
</dbReference>
<comment type="caution">
    <text evidence="2">The sequence shown here is derived from an EMBL/GenBank/DDBJ whole genome shotgun (WGS) entry which is preliminary data.</text>
</comment>
<organism evidence="2 3">
    <name type="scientific">Pontiella agarivorans</name>
    <dbReference type="NCBI Taxonomy" id="3038953"/>
    <lineage>
        <taxon>Bacteria</taxon>
        <taxon>Pseudomonadati</taxon>
        <taxon>Kiritimatiellota</taxon>
        <taxon>Kiritimatiellia</taxon>
        <taxon>Kiritimatiellales</taxon>
        <taxon>Pontiellaceae</taxon>
        <taxon>Pontiella</taxon>
    </lineage>
</organism>
<dbReference type="RefSeq" id="WP_322608721.1">
    <property type="nucleotide sequence ID" value="NZ_JARVCO010000010.1"/>
</dbReference>
<keyword evidence="1" id="KW-0732">Signal</keyword>
<evidence type="ECO:0008006" key="4">
    <source>
        <dbReference type="Google" id="ProtNLM"/>
    </source>
</evidence>
<evidence type="ECO:0000313" key="3">
    <source>
        <dbReference type="Proteomes" id="UP001290861"/>
    </source>
</evidence>
<keyword evidence="3" id="KW-1185">Reference proteome</keyword>
<reference evidence="2 3" key="1">
    <citation type="journal article" date="2024" name="Appl. Environ. Microbiol.">
        <title>Pontiella agarivorans sp. nov., a novel marine anaerobic bacterium capable of degrading macroalgal polysaccharides and fixing nitrogen.</title>
        <authorList>
            <person name="Liu N."/>
            <person name="Kivenson V."/>
            <person name="Peng X."/>
            <person name="Cui Z."/>
            <person name="Lankiewicz T.S."/>
            <person name="Gosselin K.M."/>
            <person name="English C.J."/>
            <person name="Blair E.M."/>
            <person name="O'Malley M.A."/>
            <person name="Valentine D.L."/>
        </authorList>
    </citation>
    <scope>NUCLEOTIDE SEQUENCE [LARGE SCALE GENOMIC DNA]</scope>
    <source>
        <strain evidence="2 3">NLcol2</strain>
    </source>
</reference>
<protein>
    <recommendedName>
        <fullName evidence="4">Lipoprotein</fullName>
    </recommendedName>
</protein>
<dbReference type="Proteomes" id="UP001290861">
    <property type="component" value="Unassembled WGS sequence"/>
</dbReference>
<evidence type="ECO:0000256" key="1">
    <source>
        <dbReference type="SAM" id="SignalP"/>
    </source>
</evidence>
<accession>A0ABU5MXI8</accession>
<feature type="chain" id="PRO_5046826469" description="Lipoprotein" evidence="1">
    <location>
        <begin position="25"/>
        <end position="198"/>
    </location>
</feature>
<dbReference type="EMBL" id="JARVCO010000010">
    <property type="protein sequence ID" value="MDZ8118928.1"/>
    <property type="molecule type" value="Genomic_DNA"/>
</dbReference>
<name>A0ABU5MXI8_9BACT</name>